<dbReference type="EMBL" id="CAFBQX010000005">
    <property type="protein sequence ID" value="CAB5073556.1"/>
    <property type="molecule type" value="Genomic_DNA"/>
</dbReference>
<dbReference type="GO" id="GO:0055085">
    <property type="term" value="P:transmembrane transport"/>
    <property type="evidence" value="ECO:0007669"/>
    <property type="project" value="InterPro"/>
</dbReference>
<evidence type="ECO:0000313" key="14">
    <source>
        <dbReference type="EMBL" id="CAB4874850.1"/>
    </source>
</evidence>
<dbReference type="CDD" id="cd06261">
    <property type="entry name" value="TM_PBP2"/>
    <property type="match status" value="1"/>
</dbReference>
<organism evidence="9">
    <name type="scientific">freshwater metagenome</name>
    <dbReference type="NCBI Taxonomy" id="449393"/>
    <lineage>
        <taxon>unclassified sequences</taxon>
        <taxon>metagenomes</taxon>
        <taxon>ecological metagenomes</taxon>
    </lineage>
</organism>
<evidence type="ECO:0000313" key="16">
    <source>
        <dbReference type="EMBL" id="CAB4974202.1"/>
    </source>
</evidence>
<feature type="transmembrane region" description="Helical" evidence="7">
    <location>
        <begin position="109"/>
        <end position="128"/>
    </location>
</feature>
<comment type="subcellular location">
    <subcellularLocation>
        <location evidence="1">Cell membrane</location>
        <topology evidence="1">Multi-pass membrane protein</topology>
    </subcellularLocation>
</comment>
<evidence type="ECO:0000313" key="15">
    <source>
        <dbReference type="EMBL" id="CAB4951940.1"/>
    </source>
</evidence>
<evidence type="ECO:0000256" key="3">
    <source>
        <dbReference type="ARBA" id="ARBA00022475"/>
    </source>
</evidence>
<evidence type="ECO:0000256" key="7">
    <source>
        <dbReference type="SAM" id="Phobius"/>
    </source>
</evidence>
<keyword evidence="4 7" id="KW-0812">Transmembrane</keyword>
<evidence type="ECO:0000313" key="13">
    <source>
        <dbReference type="EMBL" id="CAB4825392.1"/>
    </source>
</evidence>
<evidence type="ECO:0000256" key="1">
    <source>
        <dbReference type="ARBA" id="ARBA00004651"/>
    </source>
</evidence>
<proteinExistence type="predicted"/>
<dbReference type="EMBL" id="CAESAE010000007">
    <property type="protein sequence ID" value="CAB4343033.1"/>
    <property type="molecule type" value="Genomic_DNA"/>
</dbReference>
<dbReference type="EMBL" id="CAFBNH010000008">
    <property type="protein sequence ID" value="CAB4951940.1"/>
    <property type="molecule type" value="Genomic_DNA"/>
</dbReference>
<accession>A0A6J5ZUE0</accession>
<evidence type="ECO:0000256" key="4">
    <source>
        <dbReference type="ARBA" id="ARBA00022692"/>
    </source>
</evidence>
<dbReference type="EMBL" id="CAEZXO010000007">
    <property type="protein sequence ID" value="CAB4698839.1"/>
    <property type="molecule type" value="Genomic_DNA"/>
</dbReference>
<evidence type="ECO:0000313" key="17">
    <source>
        <dbReference type="EMBL" id="CAB5073556.1"/>
    </source>
</evidence>
<dbReference type="GO" id="GO:0005886">
    <property type="term" value="C:plasma membrane"/>
    <property type="evidence" value="ECO:0007669"/>
    <property type="project" value="UniProtKB-SubCell"/>
</dbReference>
<dbReference type="InterPro" id="IPR050809">
    <property type="entry name" value="UgpAE/MalFG_permease"/>
</dbReference>
<evidence type="ECO:0000313" key="11">
    <source>
        <dbReference type="EMBL" id="CAB4730728.1"/>
    </source>
</evidence>
<keyword evidence="5 7" id="KW-1133">Transmembrane helix</keyword>
<dbReference type="EMBL" id="CAEZZW010000008">
    <property type="protein sequence ID" value="CAB4786676.1"/>
    <property type="molecule type" value="Genomic_DNA"/>
</dbReference>
<dbReference type="EMBL" id="CAFBOC010000006">
    <property type="protein sequence ID" value="CAB4974202.1"/>
    <property type="molecule type" value="Genomic_DNA"/>
</dbReference>
<dbReference type="EMBL" id="CAEZYM010000012">
    <property type="protein sequence ID" value="CAB4730728.1"/>
    <property type="molecule type" value="Genomic_DNA"/>
</dbReference>
<dbReference type="AlphaFoldDB" id="A0A6J5ZUE0"/>
<keyword evidence="6 7" id="KW-0472">Membrane</keyword>
<feature type="domain" description="ABC transmembrane type-1" evidence="8">
    <location>
        <begin position="71"/>
        <end position="289"/>
    </location>
</feature>
<dbReference type="InterPro" id="IPR000515">
    <property type="entry name" value="MetI-like"/>
</dbReference>
<protein>
    <submittedName>
        <fullName evidence="9">Unannotated protein</fullName>
    </submittedName>
</protein>
<evidence type="ECO:0000259" key="8">
    <source>
        <dbReference type="PROSITE" id="PS50928"/>
    </source>
</evidence>
<dbReference type="PROSITE" id="PS50928">
    <property type="entry name" value="ABC_TM1"/>
    <property type="match status" value="1"/>
</dbReference>
<evidence type="ECO:0000256" key="2">
    <source>
        <dbReference type="ARBA" id="ARBA00022448"/>
    </source>
</evidence>
<feature type="transmembrane region" description="Helical" evidence="7">
    <location>
        <begin position="164"/>
        <end position="187"/>
    </location>
</feature>
<reference evidence="9" key="1">
    <citation type="submission" date="2020-05" db="EMBL/GenBank/DDBJ databases">
        <authorList>
            <person name="Chiriac C."/>
            <person name="Salcher M."/>
            <person name="Ghai R."/>
            <person name="Kavagutti S V."/>
        </authorList>
    </citation>
    <scope>NUCLEOTIDE SEQUENCE</scope>
</reference>
<feature type="transmembrane region" description="Helical" evidence="7">
    <location>
        <begin position="208"/>
        <end position="232"/>
    </location>
</feature>
<feature type="transmembrane region" description="Helical" evidence="7">
    <location>
        <begin position="12"/>
        <end position="31"/>
    </location>
</feature>
<dbReference type="PANTHER" id="PTHR43227:SF8">
    <property type="entry name" value="DIACETYLCHITOBIOSE UPTAKE SYSTEM PERMEASE PROTEIN DASB"/>
    <property type="match status" value="1"/>
</dbReference>
<evidence type="ECO:0000256" key="5">
    <source>
        <dbReference type="ARBA" id="ARBA00022989"/>
    </source>
</evidence>
<dbReference type="EMBL" id="CAFABH010000006">
    <property type="protein sequence ID" value="CAB4825392.1"/>
    <property type="molecule type" value="Genomic_DNA"/>
</dbReference>
<dbReference type="Pfam" id="PF00528">
    <property type="entry name" value="BPD_transp_1"/>
    <property type="match status" value="1"/>
</dbReference>
<keyword evidence="3" id="KW-1003">Cell membrane</keyword>
<evidence type="ECO:0000313" key="10">
    <source>
        <dbReference type="EMBL" id="CAB4698839.1"/>
    </source>
</evidence>
<keyword evidence="2" id="KW-0813">Transport</keyword>
<evidence type="ECO:0000313" key="9">
    <source>
        <dbReference type="EMBL" id="CAB4343033.1"/>
    </source>
</evidence>
<feature type="transmembrane region" description="Helical" evidence="7">
    <location>
        <begin position="269"/>
        <end position="288"/>
    </location>
</feature>
<dbReference type="InterPro" id="IPR035906">
    <property type="entry name" value="MetI-like_sf"/>
</dbReference>
<dbReference type="Gene3D" id="1.10.3720.10">
    <property type="entry name" value="MetI-like"/>
    <property type="match status" value="1"/>
</dbReference>
<gene>
    <name evidence="10" type="ORF">UFOPK2510_01185</name>
    <name evidence="11" type="ORF">UFOPK2718_01221</name>
    <name evidence="12" type="ORF">UFOPK2936_01337</name>
    <name evidence="13" type="ORF">UFOPK3174_00514</name>
    <name evidence="14" type="ORF">UFOPK3328_01290</name>
    <name evidence="15" type="ORF">UFOPK3779_01276</name>
    <name evidence="16" type="ORF">UFOPK3913_00687</name>
    <name evidence="9" type="ORF">UFOPK4107_01204</name>
    <name evidence="17" type="ORF">UFOPK4403_00951</name>
</gene>
<evidence type="ECO:0000256" key="6">
    <source>
        <dbReference type="ARBA" id="ARBA00023136"/>
    </source>
</evidence>
<evidence type="ECO:0000313" key="12">
    <source>
        <dbReference type="EMBL" id="CAB4786676.1"/>
    </source>
</evidence>
<feature type="transmembrane region" description="Helical" evidence="7">
    <location>
        <begin position="77"/>
        <end position="97"/>
    </location>
</feature>
<dbReference type="PANTHER" id="PTHR43227">
    <property type="entry name" value="BLL4140 PROTEIN"/>
    <property type="match status" value="1"/>
</dbReference>
<sequence>MKRKHVHNPWGGFFFVLPSILAIAVFVYGMIGWTLKLSFSHRTNAWSKDNSFAGLSNYTGLLEDPEFTHAFGNLMKFTVVFMIGTLISGLIMSLLLEKGIKGEGLFRSIYLYPMAISFIAMGTSWRWLMDSAHDDKATGLNMVLRAAHLGILQNDWYSSEKGSMYAMALPAIWQMSGYVMALFLAGFRGIPDDLREAARVDGASETKIYRHILFPQLKPTFLTVLIILGHISMKVFDLIYGIASKSYVTKVLAIYLWQVIFDFQNFAKGSAIAMVILVIIAVVVIPYLRYVNKSEEMK</sequence>
<name>A0A6J5ZUE0_9ZZZZ</name>
<dbReference type="EMBL" id="CAFBLD010000009">
    <property type="protein sequence ID" value="CAB4874850.1"/>
    <property type="molecule type" value="Genomic_DNA"/>
</dbReference>
<dbReference type="SUPFAM" id="SSF161098">
    <property type="entry name" value="MetI-like"/>
    <property type="match status" value="1"/>
</dbReference>